<keyword evidence="16" id="KW-1185">Reference proteome</keyword>
<keyword evidence="3 6" id="KW-0479">Metal-binding</keyword>
<dbReference type="AlphaFoldDB" id="A0A9W4TMC3"/>
<sequence length="475" mass="52256">MASFTLRLKRAGYLKQTTLERQMSNQRVFFGTDGIRGTANSNPMTVEVAQKLGQAVGLLFMDEGDRRRHQVLIGKDTRLSGYMIESALIAGFLSAGMDVIVVGPMPTPAIAMLTRSLRADLGVMISASHNPYYDNGIKIFDRDGFKLSDAQEIEIERLIQSDLSHRLSSPEHIGRAVRLDDAAGRYIEHAKASFPRQYRLNGLKIVIDCANGAAYKVAPAALWELGAEVISLGCKPNGFNINKNCGSTHPEALCQAVIEHQADIGIALDGDADRMLLVDETGKVLDGDQILAVIASSWAEKGYMPNKHVVATIMSNMGLERFFKSQNIELLRTQVGDRYVVEKMRELGCIIGGEQSGHMILSNFSTTGDGLIAALQVLAVLVERKEKASVVCNKFSPFPQELRNIRFQGSDPLTHENVKNALREAEEQLGKDGRIILRKSGTEPLIRVMAEAEDYASVDRILTHLCDVIQNVKDC</sequence>
<dbReference type="InterPro" id="IPR006352">
    <property type="entry name" value="GlmM_bact"/>
</dbReference>
<feature type="active site" description="Phosphoserine intermediate" evidence="6">
    <location>
        <position position="128"/>
    </location>
</feature>
<dbReference type="Gene3D" id="3.30.310.50">
    <property type="entry name" value="Alpha-D-phosphohexomutase, C-terminal domain"/>
    <property type="match status" value="1"/>
</dbReference>
<evidence type="ECO:0000259" key="9">
    <source>
        <dbReference type="Pfam" id="PF00408"/>
    </source>
</evidence>
<dbReference type="FunFam" id="3.40.120.10:FF:000001">
    <property type="entry name" value="Phosphoglucosamine mutase"/>
    <property type="match status" value="1"/>
</dbReference>
<dbReference type="HAMAP" id="MF_01554_B">
    <property type="entry name" value="GlmM_B"/>
    <property type="match status" value="1"/>
</dbReference>
<evidence type="ECO:0000256" key="3">
    <source>
        <dbReference type="ARBA" id="ARBA00022723"/>
    </source>
</evidence>
<evidence type="ECO:0000256" key="6">
    <source>
        <dbReference type="HAMAP-Rule" id="MF_01554"/>
    </source>
</evidence>
<evidence type="ECO:0000256" key="1">
    <source>
        <dbReference type="ARBA" id="ARBA00010231"/>
    </source>
</evidence>
<dbReference type="CDD" id="cd05802">
    <property type="entry name" value="GlmM"/>
    <property type="match status" value="1"/>
</dbReference>
<accession>A0A9W4TMC3</accession>
<dbReference type="InterPro" id="IPR005845">
    <property type="entry name" value="A-D-PHexomutase_a/b/a-II"/>
</dbReference>
<comment type="catalytic activity">
    <reaction evidence="6 8">
        <text>alpha-D-glucosamine 1-phosphate = D-glucosamine 6-phosphate</text>
        <dbReference type="Rhea" id="RHEA:23424"/>
        <dbReference type="ChEBI" id="CHEBI:58516"/>
        <dbReference type="ChEBI" id="CHEBI:58725"/>
        <dbReference type="EC" id="5.4.2.10"/>
    </reaction>
</comment>
<dbReference type="InterPro" id="IPR005846">
    <property type="entry name" value="A-D-PHexomutase_a/b/a-III"/>
</dbReference>
<evidence type="ECO:0000259" key="10">
    <source>
        <dbReference type="Pfam" id="PF02878"/>
    </source>
</evidence>
<feature type="binding site" evidence="6">
    <location>
        <position position="273"/>
    </location>
    <ligand>
        <name>Mg(2+)</name>
        <dbReference type="ChEBI" id="CHEBI:18420"/>
    </ligand>
</feature>
<reference evidence="13" key="1">
    <citation type="submission" date="2022-10" db="EMBL/GenBank/DDBJ databases">
        <authorList>
            <person name="Botero Cardona J."/>
        </authorList>
    </citation>
    <scope>NUCLEOTIDE SEQUENCE</scope>
    <source>
        <strain evidence="13">LMG 31819</strain>
        <strain evidence="14">R-53529</strain>
    </source>
</reference>
<dbReference type="Pfam" id="PF02880">
    <property type="entry name" value="PGM_PMM_III"/>
    <property type="match status" value="1"/>
</dbReference>
<feature type="modified residue" description="Phosphoserine" evidence="6">
    <location>
        <position position="128"/>
    </location>
</feature>
<evidence type="ECO:0000256" key="7">
    <source>
        <dbReference type="RuleBase" id="RU004326"/>
    </source>
</evidence>
<dbReference type="FunFam" id="3.40.120.10:FF:000003">
    <property type="entry name" value="Phosphoglucosamine mutase"/>
    <property type="match status" value="1"/>
</dbReference>
<keyword evidence="5 6" id="KW-0413">Isomerase</keyword>
<evidence type="ECO:0000256" key="4">
    <source>
        <dbReference type="ARBA" id="ARBA00022842"/>
    </source>
</evidence>
<dbReference type="InterPro" id="IPR016066">
    <property type="entry name" value="A-D-PHexomutase_CS"/>
</dbReference>
<comment type="caution">
    <text evidence="13">The sequence shown here is derived from an EMBL/GenBank/DDBJ whole genome shotgun (WGS) entry which is preliminary data.</text>
</comment>
<gene>
    <name evidence="6" type="primary">glmM</name>
    <name evidence="14" type="ORF">R53529_LOCUS583</name>
    <name evidence="13" type="ORF">R53530_LOCUS518</name>
</gene>
<organism evidence="13 15">
    <name type="scientific">Commensalibacter communis</name>
    <dbReference type="NCBI Taxonomy" id="2972786"/>
    <lineage>
        <taxon>Bacteria</taxon>
        <taxon>Pseudomonadati</taxon>
        <taxon>Pseudomonadota</taxon>
        <taxon>Alphaproteobacteria</taxon>
        <taxon>Acetobacterales</taxon>
        <taxon>Acetobacteraceae</taxon>
    </lineage>
</organism>
<dbReference type="GO" id="GO:0005975">
    <property type="term" value="P:carbohydrate metabolic process"/>
    <property type="evidence" value="ECO:0007669"/>
    <property type="project" value="InterPro"/>
</dbReference>
<feature type="domain" description="Alpha-D-phosphohexomutase alpha/beta/alpha" evidence="10">
    <location>
        <begin position="29"/>
        <end position="162"/>
    </location>
</feature>
<comment type="cofactor">
    <cofactor evidence="6">
        <name>Mg(2+)</name>
        <dbReference type="ChEBI" id="CHEBI:18420"/>
    </cofactor>
    <text evidence="6">Binds 1 Mg(2+) ion per subunit.</text>
</comment>
<dbReference type="InterPro" id="IPR050060">
    <property type="entry name" value="Phosphoglucosamine_mutase"/>
</dbReference>
<dbReference type="PANTHER" id="PTHR42946">
    <property type="entry name" value="PHOSPHOHEXOSE MUTASE"/>
    <property type="match status" value="1"/>
</dbReference>
<dbReference type="PROSITE" id="PS00710">
    <property type="entry name" value="PGM_PMM"/>
    <property type="match status" value="1"/>
</dbReference>
<dbReference type="InterPro" id="IPR016055">
    <property type="entry name" value="A-D-PHexomutase_a/b/a-I/II/III"/>
</dbReference>
<proteinExistence type="inferred from homology"/>
<dbReference type="Gene3D" id="3.40.120.10">
    <property type="entry name" value="Alpha-D-Glucose-1,6-Bisphosphate, subunit A, domain 3"/>
    <property type="match status" value="3"/>
</dbReference>
<evidence type="ECO:0000313" key="14">
    <source>
        <dbReference type="EMBL" id="CAI3932005.1"/>
    </source>
</evidence>
<dbReference type="Pfam" id="PF02879">
    <property type="entry name" value="PGM_PMM_II"/>
    <property type="match status" value="1"/>
</dbReference>
<dbReference type="SUPFAM" id="SSF53738">
    <property type="entry name" value="Phosphoglucomutase, first 3 domains"/>
    <property type="match status" value="3"/>
</dbReference>
<evidence type="ECO:0000256" key="5">
    <source>
        <dbReference type="ARBA" id="ARBA00023235"/>
    </source>
</evidence>
<dbReference type="InterPro" id="IPR005844">
    <property type="entry name" value="A-D-PHexomutase_a/b/a-I"/>
</dbReference>
<dbReference type="InterPro" id="IPR036900">
    <property type="entry name" value="A-D-PHexomutase_C_sf"/>
</dbReference>
<dbReference type="Proteomes" id="UP001154255">
    <property type="component" value="Unassembled WGS sequence"/>
</dbReference>
<dbReference type="EMBL" id="CAMXCS010000001">
    <property type="protein sequence ID" value="CAI3932005.1"/>
    <property type="molecule type" value="Genomic_DNA"/>
</dbReference>
<dbReference type="GO" id="GO:0004615">
    <property type="term" value="F:phosphomannomutase activity"/>
    <property type="evidence" value="ECO:0007669"/>
    <property type="project" value="TreeGrafter"/>
</dbReference>
<feature type="binding site" evidence="6">
    <location>
        <position position="271"/>
    </location>
    <ligand>
        <name>Mg(2+)</name>
        <dbReference type="ChEBI" id="CHEBI:18420"/>
    </ligand>
</feature>
<dbReference type="Pfam" id="PF02878">
    <property type="entry name" value="PGM_PMM_I"/>
    <property type="match status" value="1"/>
</dbReference>
<comment type="function">
    <text evidence="6 8">Catalyzes the conversion of glucosamine-6-phosphate to glucosamine-1-phosphate.</text>
</comment>
<feature type="binding site" evidence="6">
    <location>
        <position position="269"/>
    </location>
    <ligand>
        <name>Mg(2+)</name>
        <dbReference type="ChEBI" id="CHEBI:18420"/>
    </ligand>
</feature>
<comment type="similarity">
    <text evidence="1 6 7">Belongs to the phosphohexose mutase family.</text>
</comment>
<dbReference type="Proteomes" id="UP001154259">
    <property type="component" value="Unassembled WGS sequence"/>
</dbReference>
<evidence type="ECO:0000256" key="8">
    <source>
        <dbReference type="RuleBase" id="RU004327"/>
    </source>
</evidence>
<evidence type="ECO:0000313" key="13">
    <source>
        <dbReference type="EMBL" id="CAI3928991.1"/>
    </source>
</evidence>
<protein>
    <recommendedName>
        <fullName evidence="6 8">Phosphoglucosamine mutase</fullName>
        <ecNumber evidence="6 8">5.4.2.10</ecNumber>
    </recommendedName>
</protein>
<dbReference type="GO" id="GO:0009252">
    <property type="term" value="P:peptidoglycan biosynthetic process"/>
    <property type="evidence" value="ECO:0007669"/>
    <property type="project" value="TreeGrafter"/>
</dbReference>
<feature type="domain" description="Alpha-D-phosphohexomutase alpha/beta/alpha" evidence="11">
    <location>
        <begin position="185"/>
        <end position="282"/>
    </location>
</feature>
<dbReference type="EC" id="5.4.2.10" evidence="6 8"/>
<feature type="domain" description="Alpha-D-phosphohexomutase C-terminal" evidence="9">
    <location>
        <begin position="412"/>
        <end position="463"/>
    </location>
</feature>
<comment type="PTM">
    <text evidence="6">Activated by phosphorylation.</text>
</comment>
<keyword evidence="4 6" id="KW-0460">Magnesium</keyword>
<dbReference type="GO" id="GO:0006048">
    <property type="term" value="P:UDP-N-acetylglucosamine biosynthetic process"/>
    <property type="evidence" value="ECO:0007669"/>
    <property type="project" value="TreeGrafter"/>
</dbReference>
<name>A0A9W4TMC3_9PROT</name>
<dbReference type="InterPro" id="IPR005841">
    <property type="entry name" value="Alpha-D-phosphohexomutase_SF"/>
</dbReference>
<dbReference type="GO" id="GO:0005829">
    <property type="term" value="C:cytosol"/>
    <property type="evidence" value="ECO:0007669"/>
    <property type="project" value="TreeGrafter"/>
</dbReference>
<evidence type="ECO:0000259" key="11">
    <source>
        <dbReference type="Pfam" id="PF02879"/>
    </source>
</evidence>
<feature type="domain" description="Alpha-D-phosphohexomutase alpha/beta/alpha" evidence="12">
    <location>
        <begin position="286"/>
        <end position="393"/>
    </location>
</feature>
<dbReference type="InterPro" id="IPR005843">
    <property type="entry name" value="A-D-PHexomutase_C"/>
</dbReference>
<dbReference type="PRINTS" id="PR00509">
    <property type="entry name" value="PGMPMM"/>
</dbReference>
<dbReference type="EMBL" id="CAMXCM010000001">
    <property type="protein sequence ID" value="CAI3928991.1"/>
    <property type="molecule type" value="Genomic_DNA"/>
</dbReference>
<dbReference type="FunFam" id="3.30.310.50:FF:000001">
    <property type="entry name" value="Phosphoglucosamine mutase"/>
    <property type="match status" value="1"/>
</dbReference>
<dbReference type="PANTHER" id="PTHR42946:SF1">
    <property type="entry name" value="PHOSPHOGLUCOMUTASE (ALPHA-D-GLUCOSE-1,6-BISPHOSPHATE-DEPENDENT)"/>
    <property type="match status" value="1"/>
</dbReference>
<dbReference type="GO" id="GO:0008966">
    <property type="term" value="F:phosphoglucosamine mutase activity"/>
    <property type="evidence" value="ECO:0007669"/>
    <property type="project" value="UniProtKB-UniRule"/>
</dbReference>
<dbReference type="NCBIfam" id="TIGR01455">
    <property type="entry name" value="glmM"/>
    <property type="match status" value="1"/>
</dbReference>
<evidence type="ECO:0000313" key="16">
    <source>
        <dbReference type="Proteomes" id="UP001154259"/>
    </source>
</evidence>
<feature type="binding site" description="via phosphate group" evidence="6">
    <location>
        <position position="128"/>
    </location>
    <ligand>
        <name>Mg(2+)</name>
        <dbReference type="ChEBI" id="CHEBI:18420"/>
    </ligand>
</feature>
<keyword evidence="2 6" id="KW-0597">Phosphoprotein</keyword>
<evidence type="ECO:0000259" key="12">
    <source>
        <dbReference type="Pfam" id="PF02880"/>
    </source>
</evidence>
<dbReference type="SUPFAM" id="SSF55957">
    <property type="entry name" value="Phosphoglucomutase, C-terminal domain"/>
    <property type="match status" value="1"/>
</dbReference>
<evidence type="ECO:0000313" key="15">
    <source>
        <dbReference type="Proteomes" id="UP001154255"/>
    </source>
</evidence>
<dbReference type="NCBIfam" id="NF008139">
    <property type="entry name" value="PRK10887.1"/>
    <property type="match status" value="1"/>
</dbReference>
<evidence type="ECO:0000256" key="2">
    <source>
        <dbReference type="ARBA" id="ARBA00022553"/>
    </source>
</evidence>
<dbReference type="GO" id="GO:0000287">
    <property type="term" value="F:magnesium ion binding"/>
    <property type="evidence" value="ECO:0007669"/>
    <property type="project" value="UniProtKB-UniRule"/>
</dbReference>
<dbReference type="Pfam" id="PF00408">
    <property type="entry name" value="PGM_PMM_IV"/>
    <property type="match status" value="1"/>
</dbReference>